<reference evidence="13" key="2">
    <citation type="submission" date="2025-05" db="UniProtKB">
        <authorList>
            <consortium name="Ensembl"/>
        </authorList>
    </citation>
    <scope>IDENTIFICATION</scope>
</reference>
<dbReference type="Pfam" id="PF10296">
    <property type="entry name" value="MMM1"/>
    <property type="match status" value="1"/>
</dbReference>
<evidence type="ECO:0000256" key="4">
    <source>
        <dbReference type="ARBA" id="ARBA00022824"/>
    </source>
</evidence>
<dbReference type="GO" id="GO:0005789">
    <property type="term" value="C:endoplasmic reticulum membrane"/>
    <property type="evidence" value="ECO:0007669"/>
    <property type="project" value="UniProtKB-SubCell"/>
</dbReference>
<feature type="region of interest" description="Disordered" evidence="9">
    <location>
        <begin position="183"/>
        <end position="206"/>
    </location>
</feature>
<protein>
    <recommendedName>
        <fullName evidence="11">SMP-LTD domain-containing protein</fullName>
    </recommendedName>
</protein>
<dbReference type="PROSITE" id="PS51847">
    <property type="entry name" value="SMP"/>
    <property type="match status" value="1"/>
</dbReference>
<feature type="region of interest" description="Disordered" evidence="9">
    <location>
        <begin position="232"/>
        <end position="315"/>
    </location>
</feature>
<evidence type="ECO:0000256" key="3">
    <source>
        <dbReference type="ARBA" id="ARBA00022692"/>
    </source>
</evidence>
<keyword evidence="3 10" id="KW-0812">Transmembrane</keyword>
<organism evidence="13 14">
    <name type="scientific">Denticeps clupeoides</name>
    <name type="common">denticle herring</name>
    <dbReference type="NCBI Taxonomy" id="299321"/>
    <lineage>
        <taxon>Eukaryota</taxon>
        <taxon>Metazoa</taxon>
        <taxon>Chordata</taxon>
        <taxon>Craniata</taxon>
        <taxon>Vertebrata</taxon>
        <taxon>Euteleostomi</taxon>
        <taxon>Actinopterygii</taxon>
        <taxon>Neopterygii</taxon>
        <taxon>Teleostei</taxon>
        <taxon>Clupei</taxon>
        <taxon>Clupeiformes</taxon>
        <taxon>Denticipitoidei</taxon>
        <taxon>Denticipitidae</taxon>
        <taxon>Denticeps</taxon>
    </lineage>
</organism>
<name>A0A8C4BXG0_9TELE</name>
<evidence type="ECO:0000256" key="6">
    <source>
        <dbReference type="ARBA" id="ARBA00023055"/>
    </source>
</evidence>
<feature type="region of interest" description="Disordered" evidence="9">
    <location>
        <begin position="609"/>
        <end position="635"/>
    </location>
</feature>
<evidence type="ECO:0000256" key="7">
    <source>
        <dbReference type="ARBA" id="ARBA00023121"/>
    </source>
</evidence>
<evidence type="ECO:0000256" key="8">
    <source>
        <dbReference type="ARBA" id="ARBA00023136"/>
    </source>
</evidence>
<evidence type="ECO:0000259" key="11">
    <source>
        <dbReference type="PROSITE" id="PS51847"/>
    </source>
</evidence>
<feature type="compositionally biased region" description="Polar residues" evidence="9">
    <location>
        <begin position="287"/>
        <end position="296"/>
    </location>
</feature>
<dbReference type="InterPro" id="IPR031468">
    <property type="entry name" value="SMP_LBD"/>
</dbReference>
<feature type="compositionally biased region" description="Low complexity" evidence="9">
    <location>
        <begin position="614"/>
        <end position="626"/>
    </location>
</feature>
<keyword evidence="5 10" id="KW-1133">Transmembrane helix</keyword>
<feature type="transmembrane region" description="Helical" evidence="10">
    <location>
        <begin position="348"/>
        <end position="369"/>
    </location>
</feature>
<evidence type="ECO:0000256" key="9">
    <source>
        <dbReference type="SAM" id="MobiDB-lite"/>
    </source>
</evidence>
<evidence type="ECO:0000313" key="14">
    <source>
        <dbReference type="Proteomes" id="UP000694580"/>
    </source>
</evidence>
<feature type="region of interest" description="Disordered" evidence="9">
    <location>
        <begin position="1"/>
        <end position="29"/>
    </location>
</feature>
<keyword evidence="8 10" id="KW-0472">Membrane</keyword>
<keyword evidence="4" id="KW-0256">Endoplasmic reticulum</keyword>
<dbReference type="Ensembl" id="ENSDCDT00010039793.1">
    <property type="protein sequence ID" value="ENSDCDP00010032095.1"/>
    <property type="gene ID" value="ENSDCDG00010020499.1"/>
</dbReference>
<gene>
    <name evidence="13" type="primary">LOC114796151</name>
    <name evidence="12" type="synonym">LOC114772614</name>
</gene>
<accession>A0A8C4BXG0</accession>
<dbReference type="Proteomes" id="UP000694580">
    <property type="component" value="Chromosome 8"/>
</dbReference>
<evidence type="ECO:0000313" key="12">
    <source>
        <dbReference type="Ensembl" id="ENSDCDP00010025776.1"/>
    </source>
</evidence>
<feature type="compositionally biased region" description="Polar residues" evidence="9">
    <location>
        <begin position="259"/>
        <end position="273"/>
    </location>
</feature>
<keyword evidence="2" id="KW-0813">Transport</keyword>
<dbReference type="GO" id="GO:0008289">
    <property type="term" value="F:lipid binding"/>
    <property type="evidence" value="ECO:0007669"/>
    <property type="project" value="UniProtKB-KW"/>
</dbReference>
<dbReference type="PANTHER" id="PTHR13466">
    <property type="entry name" value="TEX2 PROTEIN-RELATED"/>
    <property type="match status" value="1"/>
</dbReference>
<dbReference type="PANTHER" id="PTHR13466:SF4">
    <property type="entry name" value="SMP-LTD DOMAIN-CONTAINING PROTEIN"/>
    <property type="match status" value="1"/>
</dbReference>
<dbReference type="GO" id="GO:0006869">
    <property type="term" value="P:lipid transport"/>
    <property type="evidence" value="ECO:0007669"/>
    <property type="project" value="UniProtKB-KW"/>
</dbReference>
<feature type="compositionally biased region" description="Low complexity" evidence="9">
    <location>
        <begin position="188"/>
        <end position="203"/>
    </location>
</feature>
<feature type="region of interest" description="Disordered" evidence="9">
    <location>
        <begin position="53"/>
        <end position="73"/>
    </location>
</feature>
<dbReference type="Ensembl" id="ENSDCDT00010031894.1">
    <property type="protein sequence ID" value="ENSDCDP00010025776.1"/>
    <property type="gene ID" value="ENSDCDG00010016337.1"/>
</dbReference>
<keyword evidence="14" id="KW-1185">Reference proteome</keyword>
<evidence type="ECO:0000256" key="5">
    <source>
        <dbReference type="ARBA" id="ARBA00022989"/>
    </source>
</evidence>
<reference evidence="13 14" key="1">
    <citation type="submission" date="2020-06" db="EMBL/GenBank/DDBJ databases">
        <authorList>
            <consortium name="Wellcome Sanger Institute Data Sharing"/>
        </authorList>
    </citation>
    <scope>NUCLEOTIDE SEQUENCE [LARGE SCALE GENOMIC DNA]</scope>
</reference>
<evidence type="ECO:0000313" key="13">
    <source>
        <dbReference type="Ensembl" id="ENSDCDP00010032095.1"/>
    </source>
</evidence>
<dbReference type="InterPro" id="IPR019411">
    <property type="entry name" value="MMM1_dom"/>
</dbReference>
<keyword evidence="7" id="KW-0446">Lipid-binding</keyword>
<dbReference type="AlphaFoldDB" id="A0A8C4BXG0"/>
<evidence type="ECO:0000256" key="2">
    <source>
        <dbReference type="ARBA" id="ARBA00022448"/>
    </source>
</evidence>
<sequence length="931" mass="102847">MAEASGNDRGPLSPGLSPAEPGTDGTCRRGIVIQLTGTEGEWDSLEDNELFFPLSREGGGSSVPLPKQRSCPDEDWNLHSATFHMPLSPSSPGSLGDLSASLPSFLSPKPATPVPLHKSLSTELELKDSSSISTSSSLKPRPLISLVKSISTELSRSEPEVCQSRSDSKLNLHLLKQLAQPKFRVGDSRTAPPSPTTLSPTEPKASFFRAELEDTRRRLQDAMQEPLSVFSKIMGDDSTSSSPRHKDSPGYRGLYAGLTRSSGDLTASDSPTRVFNWPMRNSRRTGQRTSPSQKPQGRSGDQAPPVEPSAHGQAVPAVLGGGSTVPTMGLCYFTALSYCCLVFPLGTYLSGMVLGLAFGFMMGLLLISLDTSRQDAIRPRPCAVDQFAYRHPCDLQGDLSCLKGWFNETHSYDPELYHPALTHSVHITLAGSSLQMDYPRHSVSRRATTDKPPHGTDVVRSRKCHLTGSKVFLLPAALAKKRVWNQKYPICITLAEGEEAVEEVLEEMQVEEQRDERKSGAQNTLYLFARTGREKEEWFRHFLSASRTSDQDRCGMCACWEIMSGTLQASRGSSKGSEEDLSSITCHHVGDNVLLDYYSYMRALLPSPAPSPTSSPAADSTHSSPTEKNLCSTSPGEQPVWLNVLIGRIFWDFLQEKYWADLVSHKIQKKLSKIRLPHFMNELTLTELDMGSSMPQVMSTYEPQVNPRGLWLQLEVRYTGALKMTLETKINLSKLGKEGALESWTAVLADSDEESSSAGSSEDEELLLLEPQGILGEKCASPGAEGRTGRKILRLVDKIAKSKYFQKATENEYIRKKMEEMSNTPLLLTVEVLELSGTLVVNVPPPPTDRIWYSFCFPPRLDLRVLPKLGERELTFCHVTEWIEKKLQDEFQKVFVLPNMDDIYLPLMHSGLYPQQEQSCSSPLGPDAVGE</sequence>
<feature type="domain" description="SMP-LTD" evidence="11">
    <location>
        <begin position="635"/>
        <end position="906"/>
    </location>
</feature>
<comment type="subcellular location">
    <subcellularLocation>
        <location evidence="1">Endoplasmic reticulum membrane</location>
    </subcellularLocation>
</comment>
<evidence type="ECO:0000256" key="1">
    <source>
        <dbReference type="ARBA" id="ARBA00004586"/>
    </source>
</evidence>
<proteinExistence type="predicted"/>
<dbReference type="GeneTree" id="ENSGT00940000164352"/>
<evidence type="ECO:0000256" key="10">
    <source>
        <dbReference type="SAM" id="Phobius"/>
    </source>
</evidence>
<keyword evidence="6" id="KW-0445">Lipid transport</keyword>
<dbReference type="CDD" id="cd21675">
    <property type="entry name" value="SMP_TEX2"/>
    <property type="match status" value="1"/>
</dbReference>